<dbReference type="PANTHER" id="PTHR36152:SF5">
    <property type="entry name" value="PROTEIN HCP1"/>
    <property type="match status" value="1"/>
</dbReference>
<name>A0A1X0TCI4_9NEIS</name>
<dbReference type="EMBL" id="MEIV01000026">
    <property type="protein sequence ID" value="PIT63680.1"/>
    <property type="molecule type" value="Genomic_DNA"/>
</dbReference>
<dbReference type="AlphaFoldDB" id="A0A1X0TCI4"/>
<dbReference type="InterPro" id="IPR036624">
    <property type="entry name" value="Hcp1-lik_sf"/>
</dbReference>
<dbReference type="PANTHER" id="PTHR36152">
    <property type="entry name" value="CYTOPLASMIC PROTEIN-RELATED"/>
    <property type="match status" value="1"/>
</dbReference>
<dbReference type="InterPro" id="IPR008514">
    <property type="entry name" value="T6SS_Hcp"/>
</dbReference>
<dbReference type="InterPro" id="IPR053165">
    <property type="entry name" value="HSI-I_assembly_Hcp1"/>
</dbReference>
<dbReference type="Gene3D" id="2.30.110.20">
    <property type="entry name" value="Hcp1-like"/>
    <property type="match status" value="1"/>
</dbReference>
<accession>A0A1X0TCI4</accession>
<dbReference type="SUPFAM" id="SSF141452">
    <property type="entry name" value="Hcp1-like"/>
    <property type="match status" value="1"/>
</dbReference>
<protein>
    <submittedName>
        <fullName evidence="2">Hcp family type VI secretion system effector</fullName>
    </submittedName>
    <submittedName>
        <fullName evidence="1">Hcp1 family type VI secretion system effector</fullName>
    </submittedName>
</protein>
<evidence type="ECO:0000313" key="3">
    <source>
        <dbReference type="Proteomes" id="UP000231094"/>
    </source>
</evidence>
<dbReference type="Pfam" id="PF05638">
    <property type="entry name" value="T6SS_HCP"/>
    <property type="match status" value="1"/>
</dbReference>
<dbReference type="Proteomes" id="UP000231094">
    <property type="component" value="Unassembled WGS sequence"/>
</dbReference>
<organism evidence="1 3">
    <name type="scientific">Snodgrassella alvi</name>
    <dbReference type="NCBI Taxonomy" id="1196083"/>
    <lineage>
        <taxon>Bacteria</taxon>
        <taxon>Pseudomonadati</taxon>
        <taxon>Pseudomonadota</taxon>
        <taxon>Betaproteobacteria</taxon>
        <taxon>Neisseriales</taxon>
        <taxon>Neisseriaceae</taxon>
        <taxon>Snodgrassella</taxon>
    </lineage>
</organism>
<evidence type="ECO:0000313" key="4">
    <source>
        <dbReference type="Proteomes" id="UP001229773"/>
    </source>
</evidence>
<evidence type="ECO:0000313" key="1">
    <source>
        <dbReference type="EMBL" id="PIT63680.1"/>
    </source>
</evidence>
<dbReference type="Proteomes" id="UP001229773">
    <property type="component" value="Chromosome"/>
</dbReference>
<dbReference type="NCBIfam" id="TIGR03344">
    <property type="entry name" value="VI_effect_Hcp1"/>
    <property type="match status" value="1"/>
</dbReference>
<dbReference type="EMBL" id="CP132375">
    <property type="protein sequence ID" value="WLS98818.1"/>
    <property type="molecule type" value="Genomic_DNA"/>
</dbReference>
<evidence type="ECO:0000313" key="2">
    <source>
        <dbReference type="EMBL" id="WLS98818.1"/>
    </source>
</evidence>
<reference evidence="1 3" key="1">
    <citation type="journal article" date="2017" name="MBio">
        <title>Type VI secretion-mediated competition in the bee gut microbiome.</title>
        <authorList>
            <person name="Steele M.I."/>
            <person name="Kwong W.K."/>
            <person name="Powell J.E."/>
            <person name="Whiteley M."/>
            <person name="Moran N.A."/>
        </authorList>
    </citation>
    <scope>NUCLEOTIDE SEQUENCE [LARGE SCALE GENOMIC DNA]</scope>
    <source>
        <strain evidence="1 3">PEB0171</strain>
    </source>
</reference>
<dbReference type="GeneID" id="32536226"/>
<gene>
    <name evidence="1" type="ORF">BHC47_00245</name>
    <name evidence="2" type="ORF">RAM05_02060</name>
</gene>
<proteinExistence type="predicted"/>
<sequence length="162" mass="17890">MAHDIFLKIDGIEGEALDDKHKNEIEVLNWTWTVHQESSMHTGSGLGSGKVTVNDLEFEHYIDRASPNLFKYCTTGKHIANAVLTMRKPGGTPLEYLKYTFKDLIVSRVMPSGSRDGEMAPREFVSLSFTSIVQEYVVQNQQGGSGGTVTAGYDFKANKDAA</sequence>
<reference evidence="2 4" key="2">
    <citation type="submission" date="2023-08" db="EMBL/GenBank/DDBJ databases">
        <title>Complete genome sequences of 12 bacterial strains from the honey bee gut, resolved with long-read nanopore sequencing.</title>
        <authorList>
            <person name="Kwong W.K."/>
            <person name="Acheampong S."/>
            <person name="Polat M.F."/>
        </authorList>
    </citation>
    <scope>NUCLEOTIDE SEQUENCE [LARGE SCALE GENOMIC DNA]</scope>
    <source>
        <strain evidence="2">WkB9</strain>
        <strain evidence="4">wkB9</strain>
    </source>
</reference>
<dbReference type="RefSeq" id="WP_025329759.1">
    <property type="nucleotide sequence ID" value="NZ_CP132375.1"/>
</dbReference>